<proteinExistence type="predicted"/>
<name>A0A0P7IIJ6_9RHOB</name>
<dbReference type="SUPFAM" id="SSF143422">
    <property type="entry name" value="Transposase IS200-like"/>
    <property type="match status" value="1"/>
</dbReference>
<dbReference type="NCBIfam" id="NF033573">
    <property type="entry name" value="transpos_IS200"/>
    <property type="match status" value="1"/>
</dbReference>
<dbReference type="Pfam" id="PF01797">
    <property type="entry name" value="Y1_Tnp"/>
    <property type="match status" value="1"/>
</dbReference>
<dbReference type="EMBL" id="LKBA01000006">
    <property type="protein sequence ID" value="KPN63625.1"/>
    <property type="molecule type" value="Genomic_DNA"/>
</dbReference>
<evidence type="ECO:0000313" key="2">
    <source>
        <dbReference type="EMBL" id="KPN63625.1"/>
    </source>
</evidence>
<dbReference type="InterPro" id="IPR002686">
    <property type="entry name" value="Transposase_17"/>
</dbReference>
<keyword evidence="3" id="KW-1185">Reference proteome</keyword>
<dbReference type="GO" id="GO:0004803">
    <property type="term" value="F:transposase activity"/>
    <property type="evidence" value="ECO:0007669"/>
    <property type="project" value="InterPro"/>
</dbReference>
<dbReference type="PANTHER" id="PTHR33360:SF2">
    <property type="entry name" value="TRANSPOSASE FOR INSERTION SEQUENCE ELEMENT IS200"/>
    <property type="match status" value="1"/>
</dbReference>
<evidence type="ECO:0000313" key="3">
    <source>
        <dbReference type="Proteomes" id="UP000050471"/>
    </source>
</evidence>
<feature type="domain" description="Transposase IS200-like" evidence="1">
    <location>
        <begin position="1"/>
        <end position="83"/>
    </location>
</feature>
<dbReference type="SMART" id="SM01321">
    <property type="entry name" value="Y1_Tnp"/>
    <property type="match status" value="1"/>
</dbReference>
<gene>
    <name evidence="2" type="ORF">AKJ29_13410</name>
</gene>
<dbReference type="PANTHER" id="PTHR33360">
    <property type="entry name" value="TRANSPOSASE FOR INSERTION SEQUENCE ELEMENT IS200"/>
    <property type="match status" value="1"/>
</dbReference>
<dbReference type="Gene3D" id="3.30.70.1290">
    <property type="entry name" value="Transposase IS200-like"/>
    <property type="match status" value="1"/>
</dbReference>
<reference evidence="2 3" key="1">
    <citation type="submission" date="2015-09" db="EMBL/GenBank/DDBJ databases">
        <title>Draft genome sequence of Aliiroseovarius crassostreae CV919-312TSm, the causative agent of Roseovarius Oyster Disease (formerly Juvenile Oyster Disease).</title>
        <authorList>
            <person name="Kessner L."/>
            <person name="Spinard E."/>
            <person name="Nelson D."/>
        </authorList>
    </citation>
    <scope>NUCLEOTIDE SEQUENCE [LARGE SCALE GENOMIC DNA]</scope>
    <source>
        <strain evidence="2 3">CV919-312</strain>
    </source>
</reference>
<dbReference type="GO" id="GO:0003677">
    <property type="term" value="F:DNA binding"/>
    <property type="evidence" value="ECO:0007669"/>
    <property type="project" value="InterPro"/>
</dbReference>
<sequence>MGVHIVRGVLARDHVHMFLSIPPKLSLSDVMQRIKGRSSRRIQMEFPELRKRYWGRRFWARGYFSTTSGNVSDDIIMQYLELHSSK</sequence>
<protein>
    <recommendedName>
        <fullName evidence="1">Transposase IS200-like domain-containing protein</fullName>
    </recommendedName>
</protein>
<dbReference type="InterPro" id="IPR036515">
    <property type="entry name" value="Transposase_17_sf"/>
</dbReference>
<evidence type="ECO:0000259" key="1">
    <source>
        <dbReference type="SMART" id="SM01321"/>
    </source>
</evidence>
<dbReference type="Proteomes" id="UP000050471">
    <property type="component" value="Unassembled WGS sequence"/>
</dbReference>
<dbReference type="GO" id="GO:0006313">
    <property type="term" value="P:DNA transposition"/>
    <property type="evidence" value="ECO:0007669"/>
    <property type="project" value="InterPro"/>
</dbReference>
<accession>A0A0P7IIJ6</accession>
<organism evidence="2 3">
    <name type="scientific">Aliiroseovarius crassostreae</name>
    <dbReference type="NCBI Taxonomy" id="154981"/>
    <lineage>
        <taxon>Bacteria</taxon>
        <taxon>Pseudomonadati</taxon>
        <taxon>Pseudomonadota</taxon>
        <taxon>Alphaproteobacteria</taxon>
        <taxon>Rhodobacterales</taxon>
        <taxon>Paracoccaceae</taxon>
        <taxon>Aliiroseovarius</taxon>
    </lineage>
</organism>
<dbReference type="AlphaFoldDB" id="A0A0P7IIJ6"/>
<comment type="caution">
    <text evidence="2">The sequence shown here is derived from an EMBL/GenBank/DDBJ whole genome shotgun (WGS) entry which is preliminary data.</text>
</comment>